<evidence type="ECO:0008006" key="4">
    <source>
        <dbReference type="Google" id="ProtNLM"/>
    </source>
</evidence>
<evidence type="ECO:0000313" key="2">
    <source>
        <dbReference type="EMBL" id="SDP27956.1"/>
    </source>
</evidence>
<dbReference type="Proteomes" id="UP000199077">
    <property type="component" value="Chromosome I"/>
</dbReference>
<organism evidence="2 3">
    <name type="scientific">Pedococcus dokdonensis</name>
    <dbReference type="NCBI Taxonomy" id="443156"/>
    <lineage>
        <taxon>Bacteria</taxon>
        <taxon>Bacillati</taxon>
        <taxon>Actinomycetota</taxon>
        <taxon>Actinomycetes</taxon>
        <taxon>Micrococcales</taxon>
        <taxon>Intrasporangiaceae</taxon>
        <taxon>Pedococcus</taxon>
    </lineage>
</organism>
<dbReference type="InterPro" id="IPR021454">
    <property type="entry name" value="DUF3105"/>
</dbReference>
<dbReference type="RefSeq" id="WP_231961006.1">
    <property type="nucleotide sequence ID" value="NZ_LT629711.1"/>
</dbReference>
<keyword evidence="1" id="KW-0812">Transmembrane</keyword>
<keyword evidence="3" id="KW-1185">Reference proteome</keyword>
<name>A0A1H0RG07_9MICO</name>
<dbReference type="EMBL" id="LT629711">
    <property type="protein sequence ID" value="SDP27956.1"/>
    <property type="molecule type" value="Genomic_DNA"/>
</dbReference>
<evidence type="ECO:0000256" key="1">
    <source>
        <dbReference type="SAM" id="Phobius"/>
    </source>
</evidence>
<feature type="transmembrane region" description="Helical" evidence="1">
    <location>
        <begin position="28"/>
        <end position="51"/>
    </location>
</feature>
<protein>
    <recommendedName>
        <fullName evidence="4">DUF3105 domain-containing protein</fullName>
    </recommendedName>
</protein>
<evidence type="ECO:0000313" key="3">
    <source>
        <dbReference type="Proteomes" id="UP000199077"/>
    </source>
</evidence>
<sequence>MANKRASQDRKARLAEIQNQQKAKERKVVAGIVIGCLVLLAGLTGVVLYAVNDAKGKQLPSLGVSVAAAKCDPVTTDANSGSGEHVGPGTNKEDQTSVQYATIPPSNGAHFVSPDVSGRDFYTAADRPVLETLVHNLEHGYTILWYDGTKVKDTTLLKDVANKADKLPESSGKFKVVEWDASRGAFPADKPYALAHWAKDAGHRQLCGDLSGQVVIDFVKKYPKDDTQEPGAA</sequence>
<dbReference type="Pfam" id="PF11303">
    <property type="entry name" value="DUF3105"/>
    <property type="match status" value="1"/>
</dbReference>
<keyword evidence="1" id="KW-1133">Transmembrane helix</keyword>
<reference evidence="3" key="1">
    <citation type="submission" date="2016-10" db="EMBL/GenBank/DDBJ databases">
        <authorList>
            <person name="Varghese N."/>
            <person name="Submissions S."/>
        </authorList>
    </citation>
    <scope>NUCLEOTIDE SEQUENCE [LARGE SCALE GENOMIC DNA]</scope>
    <source>
        <strain evidence="3">DSM 22329</strain>
    </source>
</reference>
<keyword evidence="1" id="KW-0472">Membrane</keyword>
<accession>A0A1H0RG07</accession>
<gene>
    <name evidence="2" type="ORF">SAMN04489867_1935</name>
</gene>
<dbReference type="AlphaFoldDB" id="A0A1H0RG07"/>
<proteinExistence type="predicted"/>